<reference evidence="2" key="1">
    <citation type="submission" date="2022-09" db="EMBL/GenBank/DDBJ databases">
        <title>Actin cytoskeleton and complex cell architecture in an #Asgard archaeon.</title>
        <authorList>
            <person name="Ponce Toledo R.I."/>
            <person name="Schleper C."/>
            <person name="Rodrigues Oliveira T."/>
            <person name="Wollweber F."/>
            <person name="Xu J."/>
            <person name="Rittmann S."/>
            <person name="Klingl A."/>
            <person name="Pilhofer M."/>
        </authorList>
    </citation>
    <scope>NUCLEOTIDE SEQUENCE</scope>
    <source>
        <strain evidence="2">B-35</strain>
    </source>
</reference>
<feature type="transmembrane region" description="Helical" evidence="1">
    <location>
        <begin position="143"/>
        <end position="165"/>
    </location>
</feature>
<sequence>MTKRILSIDILRGFGIIFVVLLHALAFRIFGQDRSQIQQIWETTPPILIILALPFVIITLWGSVFTFLGGVSVTYSIIQTENRNSEDVPNKIQHHLVRSLIILVLQYVFLALFSNQISGNTSQITHSLITGFFETLSFDTPSFLHYFTAGTLEAIAAGNIVVSLILYLQWKRNKLTNFSHTSRRFIMIGLIIIIFTFIAFEIIGDQAANISLLQQNEKWGQLLLFIKIFAGRYSLFPTLSYAMFGAVFGYAIASNQSYNEIKKYGFIIGGIFIGIFMISLLRGFNYIKDLAGENLPLNVYLFNLGGQMVTFTALLKIDYSSPKKREIHKKRARIFLLFGNLTLTIYFFEGINSILLYRIFASIFSINFVSNAWLVFLYENMIFLIWVIILTLWGKLKFNFTIEYWIGLIENKVRKLFNQRYVQENEPELGVFSEIKNPIIVLK</sequence>
<gene>
    <name evidence="2" type="ORF">NEF87_001117</name>
</gene>
<feature type="transmembrane region" description="Helical" evidence="1">
    <location>
        <begin position="185"/>
        <end position="204"/>
    </location>
</feature>
<keyword evidence="1" id="KW-0472">Membrane</keyword>
<dbReference type="EMBL" id="CP104013">
    <property type="protein sequence ID" value="UYP44832.1"/>
    <property type="molecule type" value="Genomic_DNA"/>
</dbReference>
<keyword evidence="1" id="KW-0812">Transmembrane</keyword>
<accession>A0ABY6HPL1</accession>
<feature type="transmembrane region" description="Helical" evidence="1">
    <location>
        <begin position="335"/>
        <end position="360"/>
    </location>
</feature>
<feature type="transmembrane region" description="Helical" evidence="1">
    <location>
        <begin position="12"/>
        <end position="30"/>
    </location>
</feature>
<evidence type="ECO:0000313" key="3">
    <source>
        <dbReference type="Proteomes" id="UP001208689"/>
    </source>
</evidence>
<evidence type="ECO:0008006" key="4">
    <source>
        <dbReference type="Google" id="ProtNLM"/>
    </source>
</evidence>
<organism evidence="2 3">
    <name type="scientific">Candidatus Lokiarchaeum ossiferum</name>
    <dbReference type="NCBI Taxonomy" id="2951803"/>
    <lineage>
        <taxon>Archaea</taxon>
        <taxon>Promethearchaeati</taxon>
        <taxon>Promethearchaeota</taxon>
        <taxon>Promethearchaeia</taxon>
        <taxon>Promethearchaeales</taxon>
        <taxon>Promethearchaeaceae</taxon>
        <taxon>Candidatus Lokiarchaeum</taxon>
    </lineage>
</organism>
<proteinExistence type="predicted"/>
<feature type="transmembrane region" description="Helical" evidence="1">
    <location>
        <begin position="50"/>
        <end position="75"/>
    </location>
</feature>
<feature type="transmembrane region" description="Helical" evidence="1">
    <location>
        <begin position="297"/>
        <end position="315"/>
    </location>
</feature>
<protein>
    <recommendedName>
        <fullName evidence="4">Acyltransferase 3 domain-containing protein</fullName>
    </recommendedName>
</protein>
<keyword evidence="1" id="KW-1133">Transmembrane helix</keyword>
<keyword evidence="3" id="KW-1185">Reference proteome</keyword>
<evidence type="ECO:0000313" key="2">
    <source>
        <dbReference type="EMBL" id="UYP44832.1"/>
    </source>
</evidence>
<feature type="transmembrane region" description="Helical" evidence="1">
    <location>
        <begin position="372"/>
        <end position="393"/>
    </location>
</feature>
<feature type="transmembrane region" description="Helical" evidence="1">
    <location>
        <begin position="224"/>
        <end position="252"/>
    </location>
</feature>
<feature type="transmembrane region" description="Helical" evidence="1">
    <location>
        <begin position="96"/>
        <end position="113"/>
    </location>
</feature>
<feature type="transmembrane region" description="Helical" evidence="1">
    <location>
        <begin position="264"/>
        <end position="285"/>
    </location>
</feature>
<evidence type="ECO:0000256" key="1">
    <source>
        <dbReference type="SAM" id="Phobius"/>
    </source>
</evidence>
<dbReference type="Proteomes" id="UP001208689">
    <property type="component" value="Chromosome"/>
</dbReference>
<name>A0ABY6HPL1_9ARCH</name>